<protein>
    <submittedName>
        <fullName evidence="2">Uncharacterized protein</fullName>
    </submittedName>
</protein>
<feature type="compositionally biased region" description="Acidic residues" evidence="1">
    <location>
        <begin position="80"/>
        <end position="91"/>
    </location>
</feature>
<proteinExistence type="predicted"/>
<feature type="compositionally biased region" description="Polar residues" evidence="1">
    <location>
        <begin position="1"/>
        <end position="11"/>
    </location>
</feature>
<feature type="region of interest" description="Disordered" evidence="1">
    <location>
        <begin position="285"/>
        <end position="409"/>
    </location>
</feature>
<gene>
    <name evidence="2" type="ORF">OCU04_011407</name>
</gene>
<name>A0A9X0ABF0_9HELO</name>
<evidence type="ECO:0000256" key="1">
    <source>
        <dbReference type="SAM" id="MobiDB-lite"/>
    </source>
</evidence>
<feature type="region of interest" description="Disordered" evidence="1">
    <location>
        <begin position="1"/>
        <end position="239"/>
    </location>
</feature>
<dbReference type="AlphaFoldDB" id="A0A9X0ABF0"/>
<dbReference type="OrthoDB" id="3554964at2759"/>
<feature type="compositionally biased region" description="Low complexity" evidence="1">
    <location>
        <begin position="156"/>
        <end position="168"/>
    </location>
</feature>
<sequence length="430" mass="47723">MSKNGYDSSATAIYHGKPRNKEPNAIYSSSNSSTTRSRHRDAISADRKPSKSKSSRSPGDCGPGYGWRQAPLLVPRSGDIDTEPETSDTENEFVKSITGKNRSREYRSSPRRDRNRSRSSTNGNNTDSSSISRRAISLYSEGSDPGLHSDRKSRPSSKASASSGPRGAKLTRSVPEVPEYHSNNFDWNHVPPQSSKFTDAELTDYSPRGRPKKGSRSYQSDHSTKSHKSTSTKSVSSVEQTLKAVKVKLSRPAVDDIRTVPGKRDVVIDGARAHSTEQEVIYDAATDYEGLGTVTKERSSSQSNRNQGTSTAHTAEYSNSDSSRRKRVGGPSDPTFMPTRKPVAKPKDLPNPPSREPPRISHRSNVQPREPTRERAPSLPEWENPFDKYGQPAIPEKEKKNRLKNMKMPEKLGRVLRGFGRRPREEGVYA</sequence>
<feature type="compositionally biased region" description="Basic and acidic residues" evidence="1">
    <location>
        <begin position="40"/>
        <end position="49"/>
    </location>
</feature>
<feature type="compositionally biased region" description="Low complexity" evidence="1">
    <location>
        <begin position="118"/>
        <end position="132"/>
    </location>
</feature>
<reference evidence="2" key="1">
    <citation type="submission" date="2022-11" db="EMBL/GenBank/DDBJ databases">
        <title>Genome Resource of Sclerotinia nivalis Strain SnTB1, a Plant Pathogen Isolated from American Ginseng.</title>
        <authorList>
            <person name="Fan S."/>
        </authorList>
    </citation>
    <scope>NUCLEOTIDE SEQUENCE</scope>
    <source>
        <strain evidence="2">SnTB1</strain>
    </source>
</reference>
<dbReference type="EMBL" id="JAPEIS010000014">
    <property type="protein sequence ID" value="KAJ8059774.1"/>
    <property type="molecule type" value="Genomic_DNA"/>
</dbReference>
<feature type="compositionally biased region" description="Basic and acidic residues" evidence="1">
    <location>
        <begin position="102"/>
        <end position="112"/>
    </location>
</feature>
<organism evidence="2 3">
    <name type="scientific">Sclerotinia nivalis</name>
    <dbReference type="NCBI Taxonomy" id="352851"/>
    <lineage>
        <taxon>Eukaryota</taxon>
        <taxon>Fungi</taxon>
        <taxon>Dikarya</taxon>
        <taxon>Ascomycota</taxon>
        <taxon>Pezizomycotina</taxon>
        <taxon>Leotiomycetes</taxon>
        <taxon>Helotiales</taxon>
        <taxon>Sclerotiniaceae</taxon>
        <taxon>Sclerotinia</taxon>
    </lineage>
</organism>
<feature type="compositionally biased region" description="Polar residues" evidence="1">
    <location>
        <begin position="300"/>
        <end position="321"/>
    </location>
</feature>
<accession>A0A9X0ABF0</accession>
<evidence type="ECO:0000313" key="3">
    <source>
        <dbReference type="Proteomes" id="UP001152300"/>
    </source>
</evidence>
<evidence type="ECO:0000313" key="2">
    <source>
        <dbReference type="EMBL" id="KAJ8059774.1"/>
    </source>
</evidence>
<feature type="compositionally biased region" description="Polar residues" evidence="1">
    <location>
        <begin position="181"/>
        <end position="197"/>
    </location>
</feature>
<comment type="caution">
    <text evidence="2">The sequence shown here is derived from an EMBL/GenBank/DDBJ whole genome shotgun (WGS) entry which is preliminary data.</text>
</comment>
<dbReference type="Proteomes" id="UP001152300">
    <property type="component" value="Unassembled WGS sequence"/>
</dbReference>
<keyword evidence="3" id="KW-1185">Reference proteome</keyword>